<name>A0A9P0MM40_NEZVI</name>
<protein>
    <submittedName>
        <fullName evidence="1">Uncharacterized protein</fullName>
    </submittedName>
</protein>
<reference evidence="1" key="1">
    <citation type="submission" date="2022-01" db="EMBL/GenBank/DDBJ databases">
        <authorList>
            <person name="King R."/>
        </authorList>
    </citation>
    <scope>NUCLEOTIDE SEQUENCE</scope>
</reference>
<organism evidence="1 2">
    <name type="scientific">Nezara viridula</name>
    <name type="common">Southern green stink bug</name>
    <name type="synonym">Cimex viridulus</name>
    <dbReference type="NCBI Taxonomy" id="85310"/>
    <lineage>
        <taxon>Eukaryota</taxon>
        <taxon>Metazoa</taxon>
        <taxon>Ecdysozoa</taxon>
        <taxon>Arthropoda</taxon>
        <taxon>Hexapoda</taxon>
        <taxon>Insecta</taxon>
        <taxon>Pterygota</taxon>
        <taxon>Neoptera</taxon>
        <taxon>Paraneoptera</taxon>
        <taxon>Hemiptera</taxon>
        <taxon>Heteroptera</taxon>
        <taxon>Panheteroptera</taxon>
        <taxon>Pentatomomorpha</taxon>
        <taxon>Pentatomoidea</taxon>
        <taxon>Pentatomidae</taxon>
        <taxon>Pentatominae</taxon>
        <taxon>Nezara</taxon>
    </lineage>
</organism>
<keyword evidence="2" id="KW-1185">Reference proteome</keyword>
<dbReference type="Proteomes" id="UP001152798">
    <property type="component" value="Chromosome 3"/>
</dbReference>
<dbReference type="EMBL" id="OV725079">
    <property type="protein sequence ID" value="CAH1396221.1"/>
    <property type="molecule type" value="Genomic_DNA"/>
</dbReference>
<evidence type="ECO:0000313" key="2">
    <source>
        <dbReference type="Proteomes" id="UP001152798"/>
    </source>
</evidence>
<dbReference type="AlphaFoldDB" id="A0A9P0MM40"/>
<proteinExistence type="predicted"/>
<accession>A0A9P0MM40</accession>
<evidence type="ECO:0000313" key="1">
    <source>
        <dbReference type="EMBL" id="CAH1396221.1"/>
    </source>
</evidence>
<sequence>MEFNRDEDRIMNDLSKSAVRWALRYKSENRERDLN</sequence>
<gene>
    <name evidence="1" type="ORF">NEZAVI_LOCUS6330</name>
</gene>